<comment type="caution">
    <text evidence="12">The sequence shown here is derived from an EMBL/GenBank/DDBJ whole genome shotgun (WGS) entry which is preliminary data.</text>
</comment>
<protein>
    <recommendedName>
        <fullName evidence="11">G-protein coupled receptors family 1 profile domain-containing protein</fullName>
    </recommendedName>
</protein>
<dbReference type="CDD" id="cd00637">
    <property type="entry name" value="7tm_classA_rhodopsin-like"/>
    <property type="match status" value="1"/>
</dbReference>
<dbReference type="AlphaFoldDB" id="A0A4U5PA63"/>
<evidence type="ECO:0000259" key="11">
    <source>
        <dbReference type="PROSITE" id="PS50262"/>
    </source>
</evidence>
<keyword evidence="13" id="KW-1185">Reference proteome</keyword>
<evidence type="ECO:0000256" key="9">
    <source>
        <dbReference type="ARBA" id="ARBA00023224"/>
    </source>
</evidence>
<gene>
    <name evidence="12" type="ORF">L596_007684</name>
</gene>
<evidence type="ECO:0000256" key="6">
    <source>
        <dbReference type="ARBA" id="ARBA00023136"/>
    </source>
</evidence>
<dbReference type="EMBL" id="AZBU02000002">
    <property type="protein sequence ID" value="TKR93182.1"/>
    <property type="molecule type" value="Genomic_DNA"/>
</dbReference>
<feature type="transmembrane region" description="Helical" evidence="10">
    <location>
        <begin position="15"/>
        <end position="33"/>
    </location>
</feature>
<proteinExistence type="predicted"/>
<evidence type="ECO:0000256" key="5">
    <source>
        <dbReference type="ARBA" id="ARBA00023040"/>
    </source>
</evidence>
<keyword evidence="4 10" id="KW-1133">Transmembrane helix</keyword>
<dbReference type="InterPro" id="IPR019424">
    <property type="entry name" value="7TM_GPCR_Srsx"/>
</dbReference>
<feature type="transmembrane region" description="Helical" evidence="10">
    <location>
        <begin position="174"/>
        <end position="197"/>
    </location>
</feature>
<evidence type="ECO:0000256" key="3">
    <source>
        <dbReference type="ARBA" id="ARBA00022692"/>
    </source>
</evidence>
<dbReference type="InterPro" id="IPR017452">
    <property type="entry name" value="GPCR_Rhodpsn_7TM"/>
</dbReference>
<keyword evidence="7" id="KW-0675">Receptor</keyword>
<feature type="transmembrane region" description="Helical" evidence="10">
    <location>
        <begin position="128"/>
        <end position="150"/>
    </location>
</feature>
<dbReference type="Gene3D" id="1.20.1070.10">
    <property type="entry name" value="Rhodopsin 7-helix transmembrane proteins"/>
    <property type="match status" value="1"/>
</dbReference>
<keyword evidence="9" id="KW-0807">Transducer</keyword>
<dbReference type="PANTHER" id="PTHR24246:SF27">
    <property type="entry name" value="ADENOSINE RECEPTOR, ISOFORM A"/>
    <property type="match status" value="1"/>
</dbReference>
<dbReference type="PROSITE" id="PS50262">
    <property type="entry name" value="G_PROTEIN_RECEP_F1_2"/>
    <property type="match status" value="1"/>
</dbReference>
<sequence length="313" mass="34889">MAALDESVAVSSFRIFVWVAAVVGNSLIIYLVLSQRSLRRKGANLLFAQLALADFIAGTESGVRGVSVILFDVFAFHDYTKRLCLLMAIPGLLGIHMSQSTMLMIAIDRLLCIKLPIFYRNLEGGRFAVLRFLLCVGFSITMTGVAFVGIDERGDEKITVCSAGRSFSAWYTEYWVYLACFFTLFIYVIYIAIYILFTRQTNSSFGKSSIQKAIFFTMTAVLIAYFVLWCVPNTLFVIFKHLGMPQTVLGYNSSLIGLCSGVNSAANVLIYSWKHPELRAHMKMLLTGKKPTMFTASHLRSSIHIPATTITHA</sequence>
<dbReference type="SMART" id="SM01381">
    <property type="entry name" value="7TM_GPCR_Srsx"/>
    <property type="match status" value="1"/>
</dbReference>
<keyword evidence="8" id="KW-0325">Glycoprotein</keyword>
<dbReference type="Proteomes" id="UP000298663">
    <property type="component" value="Unassembled WGS sequence"/>
</dbReference>
<evidence type="ECO:0000256" key="10">
    <source>
        <dbReference type="SAM" id="Phobius"/>
    </source>
</evidence>
<evidence type="ECO:0000256" key="2">
    <source>
        <dbReference type="ARBA" id="ARBA00022475"/>
    </source>
</evidence>
<keyword evidence="2" id="KW-1003">Cell membrane</keyword>
<dbReference type="STRING" id="34508.A0A4U5PA63"/>
<evidence type="ECO:0000256" key="4">
    <source>
        <dbReference type="ARBA" id="ARBA00022989"/>
    </source>
</evidence>
<keyword evidence="3 10" id="KW-0812">Transmembrane</keyword>
<dbReference type="OrthoDB" id="5859765at2759"/>
<keyword evidence="6 10" id="KW-0472">Membrane</keyword>
<evidence type="ECO:0000313" key="13">
    <source>
        <dbReference type="Proteomes" id="UP000298663"/>
    </source>
</evidence>
<dbReference type="PANTHER" id="PTHR24246">
    <property type="entry name" value="OLFACTORY RECEPTOR AND ADENOSINE RECEPTOR"/>
    <property type="match status" value="1"/>
</dbReference>
<feature type="transmembrane region" description="Helical" evidence="10">
    <location>
        <begin position="83"/>
        <end position="107"/>
    </location>
</feature>
<dbReference type="InterPro" id="IPR000276">
    <property type="entry name" value="GPCR_Rhodpsn"/>
</dbReference>
<dbReference type="GO" id="GO:0004930">
    <property type="term" value="F:G protein-coupled receptor activity"/>
    <property type="evidence" value="ECO:0007669"/>
    <property type="project" value="UniProtKB-KW"/>
</dbReference>
<name>A0A4U5PA63_STECR</name>
<feature type="domain" description="G-protein coupled receptors family 1 profile" evidence="11">
    <location>
        <begin position="24"/>
        <end position="271"/>
    </location>
</feature>
<dbReference type="SUPFAM" id="SSF81321">
    <property type="entry name" value="Family A G protein-coupled receptor-like"/>
    <property type="match status" value="1"/>
</dbReference>
<evidence type="ECO:0000313" key="12">
    <source>
        <dbReference type="EMBL" id="TKR93182.1"/>
    </source>
</evidence>
<keyword evidence="5" id="KW-0297">G-protein coupled receptor</keyword>
<accession>A0A4U5PA63</accession>
<reference evidence="12 13" key="1">
    <citation type="journal article" date="2015" name="Genome Biol.">
        <title>Comparative genomics of Steinernema reveals deeply conserved gene regulatory networks.</title>
        <authorList>
            <person name="Dillman A.R."/>
            <person name="Macchietto M."/>
            <person name="Porter C.F."/>
            <person name="Rogers A."/>
            <person name="Williams B."/>
            <person name="Antoshechkin I."/>
            <person name="Lee M.M."/>
            <person name="Goodwin Z."/>
            <person name="Lu X."/>
            <person name="Lewis E.E."/>
            <person name="Goodrich-Blair H."/>
            <person name="Stock S.P."/>
            <person name="Adams B.J."/>
            <person name="Sternberg P.W."/>
            <person name="Mortazavi A."/>
        </authorList>
    </citation>
    <scope>NUCLEOTIDE SEQUENCE [LARGE SCALE GENOMIC DNA]</scope>
    <source>
        <strain evidence="12 13">ALL</strain>
    </source>
</reference>
<evidence type="ECO:0000256" key="8">
    <source>
        <dbReference type="ARBA" id="ARBA00023180"/>
    </source>
</evidence>
<comment type="subcellular location">
    <subcellularLocation>
        <location evidence="1">Cell membrane</location>
        <topology evidence="1">Multi-pass membrane protein</topology>
    </subcellularLocation>
</comment>
<organism evidence="12 13">
    <name type="scientific">Steinernema carpocapsae</name>
    <name type="common">Entomopathogenic nematode</name>
    <dbReference type="NCBI Taxonomy" id="34508"/>
    <lineage>
        <taxon>Eukaryota</taxon>
        <taxon>Metazoa</taxon>
        <taxon>Ecdysozoa</taxon>
        <taxon>Nematoda</taxon>
        <taxon>Chromadorea</taxon>
        <taxon>Rhabditida</taxon>
        <taxon>Tylenchina</taxon>
        <taxon>Panagrolaimomorpha</taxon>
        <taxon>Strongyloidoidea</taxon>
        <taxon>Steinernematidae</taxon>
        <taxon>Steinernema</taxon>
    </lineage>
</organism>
<feature type="transmembrane region" description="Helical" evidence="10">
    <location>
        <begin position="213"/>
        <end position="239"/>
    </location>
</feature>
<feature type="transmembrane region" description="Helical" evidence="10">
    <location>
        <begin position="251"/>
        <end position="273"/>
    </location>
</feature>
<dbReference type="Pfam" id="PF10320">
    <property type="entry name" value="7TM_GPCR_Srsx"/>
    <property type="match status" value="1"/>
</dbReference>
<evidence type="ECO:0000256" key="1">
    <source>
        <dbReference type="ARBA" id="ARBA00004651"/>
    </source>
</evidence>
<dbReference type="GO" id="GO:0005886">
    <property type="term" value="C:plasma membrane"/>
    <property type="evidence" value="ECO:0007669"/>
    <property type="project" value="UniProtKB-SubCell"/>
</dbReference>
<dbReference type="PRINTS" id="PR00237">
    <property type="entry name" value="GPCRRHODOPSN"/>
</dbReference>
<reference evidence="12 13" key="2">
    <citation type="journal article" date="2019" name="G3 (Bethesda)">
        <title>Hybrid Assembly of the Genome of the Entomopathogenic Nematode Steinernema carpocapsae Identifies the X-Chromosome.</title>
        <authorList>
            <person name="Serra L."/>
            <person name="Macchietto M."/>
            <person name="Macias-Munoz A."/>
            <person name="McGill C.J."/>
            <person name="Rodriguez I.M."/>
            <person name="Rodriguez B."/>
            <person name="Murad R."/>
            <person name="Mortazavi A."/>
        </authorList>
    </citation>
    <scope>NUCLEOTIDE SEQUENCE [LARGE SCALE GENOMIC DNA]</scope>
    <source>
        <strain evidence="12 13">ALL</strain>
    </source>
</reference>
<evidence type="ECO:0000256" key="7">
    <source>
        <dbReference type="ARBA" id="ARBA00023170"/>
    </source>
</evidence>